<keyword evidence="2" id="KW-1185">Reference proteome</keyword>
<evidence type="ECO:0000313" key="1">
    <source>
        <dbReference type="EMBL" id="PWJ93193.1"/>
    </source>
</evidence>
<dbReference type="Proteomes" id="UP000245921">
    <property type="component" value="Unassembled WGS sequence"/>
</dbReference>
<dbReference type="AlphaFoldDB" id="A0AA45HIJ3"/>
<proteinExistence type="predicted"/>
<evidence type="ECO:0000313" key="2">
    <source>
        <dbReference type="Proteomes" id="UP000245921"/>
    </source>
</evidence>
<protein>
    <submittedName>
        <fullName evidence="1">Uncharacterized protein</fullName>
    </submittedName>
</protein>
<comment type="caution">
    <text evidence="1">The sequence shown here is derived from an EMBL/GenBank/DDBJ whole genome shotgun (WGS) entry which is preliminary data.</text>
</comment>
<reference evidence="1 2" key="1">
    <citation type="submission" date="2018-05" db="EMBL/GenBank/DDBJ databases">
        <title>Genomic Encyclopedia of Type Strains, Phase IV (KMG-IV): sequencing the most valuable type-strain genomes for metagenomic binning, comparative biology and taxonomic classification.</title>
        <authorList>
            <person name="Goeker M."/>
        </authorList>
    </citation>
    <scope>NUCLEOTIDE SEQUENCE [LARGE SCALE GENOMIC DNA]</scope>
    <source>
        <strain evidence="1 2">DSM 24906</strain>
    </source>
</reference>
<organism evidence="1 2">
    <name type="scientific">Oceanotoga teriensis</name>
    <dbReference type="NCBI Taxonomy" id="515440"/>
    <lineage>
        <taxon>Bacteria</taxon>
        <taxon>Thermotogati</taxon>
        <taxon>Thermotogota</taxon>
        <taxon>Thermotogae</taxon>
        <taxon>Petrotogales</taxon>
        <taxon>Petrotogaceae</taxon>
        <taxon>Oceanotoga</taxon>
    </lineage>
</organism>
<dbReference type="RefSeq" id="WP_109604724.1">
    <property type="nucleotide sequence ID" value="NZ_QGGI01000008.1"/>
</dbReference>
<gene>
    <name evidence="1" type="ORF">C7380_10822</name>
</gene>
<dbReference type="EMBL" id="QGGI01000008">
    <property type="protein sequence ID" value="PWJ93193.1"/>
    <property type="molecule type" value="Genomic_DNA"/>
</dbReference>
<accession>A0AA45HIJ3</accession>
<name>A0AA45HIJ3_9BACT</name>
<sequence>MINSLKSYDSNPQIGYKVDPGERGLSLSSPASTSIMRVASHEARNIAQFKNNAASQNGVVIYSDIDIIFEKRGAFLAAVGGKSKAVILYKKDSEDIQNIDGYMVSDEMKKESNFQEDKEDNRLNIGNDETELKIKDIENKILIEKDPEKIEKLENEKIIYELMKNFKNSGLSSEFGIGLNINTLL</sequence>